<sequence>MVLPHFQKKVSAITDFPEPSTVKELRRFLALANFYRRFVPNAARMQAVLNAFLKGAKKNDKTPITWTNEAKSAFEKCKHDLAEATVVYHPSVNATLTIVVDASDNAVGVALQQQVTTDCILFHVSFSCSTEMQCIRQSFWQPTWPLNIFVVW</sequence>
<keyword evidence="4" id="KW-1185">Reference proteome</keyword>
<accession>A0A4Y2CEF2</accession>
<gene>
    <name evidence="3" type="ORF">AVEN_51989_1</name>
</gene>
<evidence type="ECO:0000313" key="3">
    <source>
        <dbReference type="EMBL" id="GBM02801.1"/>
    </source>
</evidence>
<reference evidence="3 4" key="1">
    <citation type="journal article" date="2019" name="Sci. Rep.">
        <title>Orb-weaving spider Araneus ventricosus genome elucidates the spidroin gene catalogue.</title>
        <authorList>
            <person name="Kono N."/>
            <person name="Nakamura H."/>
            <person name="Ohtoshi R."/>
            <person name="Moran D.A.P."/>
            <person name="Shinohara A."/>
            <person name="Yoshida Y."/>
            <person name="Fujiwara M."/>
            <person name="Mori M."/>
            <person name="Tomita M."/>
            <person name="Arakawa K."/>
        </authorList>
    </citation>
    <scope>NUCLEOTIDE SEQUENCE [LARGE SCALE GENOMIC DNA]</scope>
</reference>
<dbReference type="InterPro" id="IPR043128">
    <property type="entry name" value="Rev_trsase/Diguanyl_cyclase"/>
</dbReference>
<dbReference type="EMBL" id="BGPR01000184">
    <property type="protein sequence ID" value="GBM02801.1"/>
    <property type="molecule type" value="Genomic_DNA"/>
</dbReference>
<dbReference type="PANTHER" id="PTHR33064:SF37">
    <property type="entry name" value="RIBONUCLEASE H"/>
    <property type="match status" value="1"/>
</dbReference>
<feature type="domain" description="Reverse transcriptase/retrotransposon-derived protein RNase H-like" evidence="2">
    <location>
        <begin position="66"/>
        <end position="122"/>
    </location>
</feature>
<dbReference type="InterPro" id="IPR051320">
    <property type="entry name" value="Viral_Replic_Matur_Polypro"/>
</dbReference>
<dbReference type="FunFam" id="3.30.70.270:FF:000020">
    <property type="entry name" value="Transposon Tf2-6 polyprotein-like Protein"/>
    <property type="match status" value="1"/>
</dbReference>
<proteinExistence type="predicted"/>
<dbReference type="AlphaFoldDB" id="A0A4Y2CEF2"/>
<dbReference type="InterPro" id="IPR041577">
    <property type="entry name" value="RT_RNaseH_2"/>
</dbReference>
<evidence type="ECO:0000256" key="1">
    <source>
        <dbReference type="ARBA" id="ARBA00012493"/>
    </source>
</evidence>
<dbReference type="GO" id="GO:0003964">
    <property type="term" value="F:RNA-directed DNA polymerase activity"/>
    <property type="evidence" value="ECO:0007669"/>
    <property type="project" value="UniProtKB-EC"/>
</dbReference>
<organism evidence="3 4">
    <name type="scientific">Araneus ventricosus</name>
    <name type="common">Orbweaver spider</name>
    <name type="synonym">Epeira ventricosa</name>
    <dbReference type="NCBI Taxonomy" id="182803"/>
    <lineage>
        <taxon>Eukaryota</taxon>
        <taxon>Metazoa</taxon>
        <taxon>Ecdysozoa</taxon>
        <taxon>Arthropoda</taxon>
        <taxon>Chelicerata</taxon>
        <taxon>Arachnida</taxon>
        <taxon>Araneae</taxon>
        <taxon>Araneomorphae</taxon>
        <taxon>Entelegynae</taxon>
        <taxon>Araneoidea</taxon>
        <taxon>Araneidae</taxon>
        <taxon>Araneus</taxon>
    </lineage>
</organism>
<dbReference type="InterPro" id="IPR043502">
    <property type="entry name" value="DNA/RNA_pol_sf"/>
</dbReference>
<name>A0A4Y2CEF2_ARAVE</name>
<protein>
    <recommendedName>
        <fullName evidence="1">RNA-directed DNA polymerase</fullName>
        <ecNumber evidence="1">2.7.7.49</ecNumber>
    </recommendedName>
</protein>
<dbReference type="PANTHER" id="PTHR33064">
    <property type="entry name" value="POL PROTEIN"/>
    <property type="match status" value="1"/>
</dbReference>
<evidence type="ECO:0000313" key="4">
    <source>
        <dbReference type="Proteomes" id="UP000499080"/>
    </source>
</evidence>
<dbReference type="Proteomes" id="UP000499080">
    <property type="component" value="Unassembled WGS sequence"/>
</dbReference>
<comment type="caution">
    <text evidence="3">The sequence shown here is derived from an EMBL/GenBank/DDBJ whole genome shotgun (WGS) entry which is preliminary data.</text>
</comment>
<dbReference type="EC" id="2.7.7.49" evidence="1"/>
<dbReference type="SUPFAM" id="SSF56672">
    <property type="entry name" value="DNA/RNA polymerases"/>
    <property type="match status" value="1"/>
</dbReference>
<dbReference type="Gene3D" id="3.30.70.270">
    <property type="match status" value="1"/>
</dbReference>
<dbReference type="OrthoDB" id="6434966at2759"/>
<evidence type="ECO:0000259" key="2">
    <source>
        <dbReference type="Pfam" id="PF17919"/>
    </source>
</evidence>
<dbReference type="Pfam" id="PF17919">
    <property type="entry name" value="RT_RNaseH_2"/>
    <property type="match status" value="1"/>
</dbReference>